<evidence type="ECO:0000256" key="1">
    <source>
        <dbReference type="ARBA" id="ARBA00004123"/>
    </source>
</evidence>
<dbReference type="GO" id="GO:0048468">
    <property type="term" value="P:cell development"/>
    <property type="evidence" value="ECO:0007669"/>
    <property type="project" value="UniProtKB-ARBA"/>
</dbReference>
<gene>
    <name evidence="10" type="ORF">CBOVIS_LOCUS5873</name>
</gene>
<dbReference type="Pfam" id="PF05044">
    <property type="entry name" value="HPD"/>
    <property type="match status" value="1"/>
</dbReference>
<dbReference type="InterPro" id="IPR023082">
    <property type="entry name" value="Homeo_prospero_dom"/>
</dbReference>
<dbReference type="SUPFAM" id="SSF46689">
    <property type="entry name" value="Homeodomain-like"/>
    <property type="match status" value="1"/>
</dbReference>
<dbReference type="InterPro" id="IPR009057">
    <property type="entry name" value="Homeodomain-like_sf"/>
</dbReference>
<comment type="subcellular location">
    <subcellularLocation>
        <location evidence="1">Nucleus</location>
    </subcellularLocation>
</comment>
<protein>
    <recommendedName>
        <fullName evidence="9">Prospero domain-containing protein</fullName>
    </recommendedName>
</protein>
<feature type="compositionally biased region" description="Low complexity" evidence="8">
    <location>
        <begin position="404"/>
        <end position="420"/>
    </location>
</feature>
<keyword evidence="5" id="KW-0371">Homeobox</keyword>
<evidence type="ECO:0000313" key="11">
    <source>
        <dbReference type="Proteomes" id="UP000494206"/>
    </source>
</evidence>
<dbReference type="FunFam" id="1.10.10.500:FF:000002">
    <property type="entry name" value="Prospero homeobox 3"/>
    <property type="match status" value="1"/>
</dbReference>
<dbReference type="PROSITE" id="PS51818">
    <property type="entry name" value="HOMEO_PROSPERO"/>
    <property type="match status" value="1"/>
</dbReference>
<dbReference type="PANTHER" id="PTHR12198">
    <property type="entry name" value="HOMEOBOX PROTEIN PROSPERO/PROX-1/CEH-26"/>
    <property type="match status" value="1"/>
</dbReference>
<feature type="region of interest" description="Disordered" evidence="8">
    <location>
        <begin position="390"/>
        <end position="422"/>
    </location>
</feature>
<evidence type="ECO:0000256" key="7">
    <source>
        <dbReference type="ARBA" id="ARBA00023242"/>
    </source>
</evidence>
<feature type="domain" description="Prospero" evidence="9">
    <location>
        <begin position="471"/>
        <end position="632"/>
    </location>
</feature>
<evidence type="ECO:0000256" key="3">
    <source>
        <dbReference type="ARBA" id="ARBA00023015"/>
    </source>
</evidence>
<dbReference type="EMBL" id="CADEPM010000003">
    <property type="protein sequence ID" value="CAB3403387.1"/>
    <property type="molecule type" value="Genomic_DNA"/>
</dbReference>
<comment type="caution">
    <text evidence="10">The sequence shown here is derived from an EMBL/GenBank/DDBJ whole genome shotgun (WGS) entry which is preliminary data.</text>
</comment>
<feature type="compositionally biased region" description="Acidic residues" evidence="8">
    <location>
        <begin position="138"/>
        <end position="148"/>
    </location>
</feature>
<evidence type="ECO:0000256" key="5">
    <source>
        <dbReference type="ARBA" id="ARBA00023155"/>
    </source>
</evidence>
<keyword evidence="11" id="KW-1185">Reference proteome</keyword>
<dbReference type="InterPro" id="IPR037131">
    <property type="entry name" value="Homeo_prospero_dom_sf"/>
</dbReference>
<evidence type="ECO:0000256" key="2">
    <source>
        <dbReference type="ARBA" id="ARBA00022473"/>
    </source>
</evidence>
<dbReference type="InterPro" id="IPR039350">
    <property type="entry name" value="Prospero_homeodomain"/>
</dbReference>
<dbReference type="Gene3D" id="1.10.10.500">
    <property type="entry name" value="Homeo-prospero domain"/>
    <property type="match status" value="1"/>
</dbReference>
<feature type="compositionally biased region" description="Pro residues" evidence="8">
    <location>
        <begin position="42"/>
        <end position="51"/>
    </location>
</feature>
<feature type="compositionally biased region" description="Basic and acidic residues" evidence="8">
    <location>
        <begin position="98"/>
        <end position="114"/>
    </location>
</feature>
<accession>A0A8S1ETQ5</accession>
<feature type="compositionally biased region" description="Low complexity" evidence="8">
    <location>
        <begin position="155"/>
        <end position="164"/>
    </location>
</feature>
<dbReference type="GO" id="GO:0010001">
    <property type="term" value="P:glial cell differentiation"/>
    <property type="evidence" value="ECO:0007669"/>
    <property type="project" value="UniProtKB-ARBA"/>
</dbReference>
<dbReference type="GO" id="GO:0005634">
    <property type="term" value="C:nucleus"/>
    <property type="evidence" value="ECO:0007669"/>
    <property type="project" value="UniProtKB-SubCell"/>
</dbReference>
<evidence type="ECO:0000256" key="4">
    <source>
        <dbReference type="ARBA" id="ARBA00023125"/>
    </source>
</evidence>
<evidence type="ECO:0000313" key="10">
    <source>
        <dbReference type="EMBL" id="CAB3403387.1"/>
    </source>
</evidence>
<dbReference type="GO" id="GO:0000978">
    <property type="term" value="F:RNA polymerase II cis-regulatory region sequence-specific DNA binding"/>
    <property type="evidence" value="ECO:0007669"/>
    <property type="project" value="TreeGrafter"/>
</dbReference>
<dbReference type="GO" id="GO:0000981">
    <property type="term" value="F:DNA-binding transcription factor activity, RNA polymerase II-specific"/>
    <property type="evidence" value="ECO:0007669"/>
    <property type="project" value="TreeGrafter"/>
</dbReference>
<name>A0A8S1ETQ5_9PELO</name>
<dbReference type="OrthoDB" id="10038576at2759"/>
<keyword evidence="6" id="KW-0804">Transcription</keyword>
<keyword evidence="7" id="KW-0539">Nucleus</keyword>
<feature type="compositionally biased region" description="Acidic residues" evidence="8">
    <location>
        <begin position="199"/>
        <end position="215"/>
    </location>
</feature>
<keyword evidence="3" id="KW-0805">Transcription regulation</keyword>
<reference evidence="10 11" key="1">
    <citation type="submission" date="2020-04" db="EMBL/GenBank/DDBJ databases">
        <authorList>
            <person name="Laetsch R D."/>
            <person name="Stevens L."/>
            <person name="Kumar S."/>
            <person name="Blaxter L. M."/>
        </authorList>
    </citation>
    <scope>NUCLEOTIDE SEQUENCE [LARGE SCALE GENOMIC DNA]</scope>
</reference>
<dbReference type="PANTHER" id="PTHR12198:SF0">
    <property type="entry name" value="HOMEOBOX PROTEIN PROSPERO"/>
    <property type="match status" value="1"/>
</dbReference>
<dbReference type="AlphaFoldDB" id="A0A8S1ETQ5"/>
<proteinExistence type="predicted"/>
<feature type="region of interest" description="Disordered" evidence="8">
    <location>
        <begin position="1"/>
        <end position="223"/>
    </location>
</feature>
<evidence type="ECO:0000256" key="6">
    <source>
        <dbReference type="ARBA" id="ARBA00023163"/>
    </source>
</evidence>
<keyword evidence="2" id="KW-0217">Developmental protein</keyword>
<dbReference type="Proteomes" id="UP000494206">
    <property type="component" value="Unassembled WGS sequence"/>
</dbReference>
<sequence>MSTGLPPPLAAANATQPTNFSSPFNHFGYLFGQQPPAFSLQAPPPPPPPPSSANSRFKVKRHRQRVDAGEPRNTYQANSKSHKSAANATMMTMSIEVPWKRDGDDQQQHQHQNDDTECEDGAAVADETASCVPHVDVENTEELDEMSDEKEATSRESPSSTSSASKRKRFQPKKIGEQLGIDLSEEPEQINVSVGVENETNDEEDEAEEAEENEEERGNVDEKPQLTAIQQQLATNPPPPPPPSAAANLFETQKKLYAAFLEQQRKMLPLMSQHKDEKKLNCEQLVQTLKSEIFDNLTASIEKIVKDWASAELARQEAAGRHVNGVLHHQTGHFAPLFPPNPLAAAFPLHAPTHSIGGGGGGGIFPPNFNAFNHLQAFQALQRNLDENADAATPKKKRAKLSEARATSSPLSAPSSPPQARYFPPTMVGHPMYGNMSFGGHEREDSPTNSDEMSDFGGYDGVGVGGVGGSSSTLTPMHLRKAKLMFFYTRYPNSNLLKSYFPDIRFNKNNTAQLVKWFSNFREFYYIQMEKFARQLLAEGVKSRDEIFVTKDSELFKALNTHYNRNNHIQAPDRLVFVVQETLREFFDAIRLGKDIEPSWKKTIYKYLKVINRMDDPIPDYFKDPNFLDRLET</sequence>
<evidence type="ECO:0000256" key="8">
    <source>
        <dbReference type="SAM" id="MobiDB-lite"/>
    </source>
</evidence>
<keyword evidence="4" id="KW-0238">DNA-binding</keyword>
<evidence type="ECO:0000259" key="9">
    <source>
        <dbReference type="PROSITE" id="PS51818"/>
    </source>
</evidence>
<organism evidence="10 11">
    <name type="scientific">Caenorhabditis bovis</name>
    <dbReference type="NCBI Taxonomy" id="2654633"/>
    <lineage>
        <taxon>Eukaryota</taxon>
        <taxon>Metazoa</taxon>
        <taxon>Ecdysozoa</taxon>
        <taxon>Nematoda</taxon>
        <taxon>Chromadorea</taxon>
        <taxon>Rhabditida</taxon>
        <taxon>Rhabditina</taxon>
        <taxon>Rhabditomorpha</taxon>
        <taxon>Rhabditoidea</taxon>
        <taxon>Rhabditidae</taxon>
        <taxon>Peloderinae</taxon>
        <taxon>Caenorhabditis</taxon>
    </lineage>
</organism>
<feature type="compositionally biased region" description="Polar residues" evidence="8">
    <location>
        <begin position="13"/>
        <end position="24"/>
    </location>
</feature>